<evidence type="ECO:0000313" key="8">
    <source>
        <dbReference type="Proteomes" id="UP000718281"/>
    </source>
</evidence>
<protein>
    <submittedName>
        <fullName evidence="7">TetR/AcrR family transcriptional regulator</fullName>
    </submittedName>
</protein>
<dbReference type="Pfam" id="PF00440">
    <property type="entry name" value="TetR_N"/>
    <property type="match status" value="1"/>
</dbReference>
<evidence type="ECO:0000256" key="3">
    <source>
        <dbReference type="ARBA" id="ARBA00023125"/>
    </source>
</evidence>
<evidence type="ECO:0000256" key="5">
    <source>
        <dbReference type="PROSITE-ProRule" id="PRU00335"/>
    </source>
</evidence>
<dbReference type="GO" id="GO:0000976">
    <property type="term" value="F:transcription cis-regulatory region binding"/>
    <property type="evidence" value="ECO:0007669"/>
    <property type="project" value="TreeGrafter"/>
</dbReference>
<keyword evidence="3 5" id="KW-0238">DNA-binding</keyword>
<dbReference type="InterPro" id="IPR036271">
    <property type="entry name" value="Tet_transcr_reg_TetR-rel_C_sf"/>
</dbReference>
<dbReference type="SUPFAM" id="SSF48498">
    <property type="entry name" value="Tetracyclin repressor-like, C-terminal domain"/>
    <property type="match status" value="1"/>
</dbReference>
<dbReference type="Pfam" id="PF13977">
    <property type="entry name" value="TetR_C_6"/>
    <property type="match status" value="1"/>
</dbReference>
<dbReference type="InterPro" id="IPR050109">
    <property type="entry name" value="HTH-type_TetR-like_transc_reg"/>
</dbReference>
<dbReference type="Gene3D" id="1.10.357.10">
    <property type="entry name" value="Tetracycline Repressor, domain 2"/>
    <property type="match status" value="1"/>
</dbReference>
<gene>
    <name evidence="7" type="ORF">IPF40_10745</name>
</gene>
<dbReference type="Proteomes" id="UP000718281">
    <property type="component" value="Unassembled WGS sequence"/>
</dbReference>
<dbReference type="AlphaFoldDB" id="A0A935CE17"/>
<dbReference type="GO" id="GO:0003700">
    <property type="term" value="F:DNA-binding transcription factor activity"/>
    <property type="evidence" value="ECO:0007669"/>
    <property type="project" value="TreeGrafter"/>
</dbReference>
<organism evidence="7 8">
    <name type="scientific">Candidatus Phosphoribacter hodrii</name>
    <dbReference type="NCBI Taxonomy" id="2953743"/>
    <lineage>
        <taxon>Bacteria</taxon>
        <taxon>Bacillati</taxon>
        <taxon>Actinomycetota</taxon>
        <taxon>Actinomycetes</taxon>
        <taxon>Micrococcales</taxon>
        <taxon>Dermatophilaceae</taxon>
        <taxon>Candidatus Phosphoribacter</taxon>
    </lineage>
</organism>
<dbReference type="InterPro" id="IPR039538">
    <property type="entry name" value="BetI_C"/>
</dbReference>
<feature type="DNA-binding region" description="H-T-H motif" evidence="5">
    <location>
        <begin position="27"/>
        <end position="46"/>
    </location>
</feature>
<dbReference type="PANTHER" id="PTHR30055:SF234">
    <property type="entry name" value="HTH-TYPE TRANSCRIPTIONAL REGULATOR BETI"/>
    <property type="match status" value="1"/>
</dbReference>
<evidence type="ECO:0000256" key="1">
    <source>
        <dbReference type="ARBA" id="ARBA00022491"/>
    </source>
</evidence>
<evidence type="ECO:0000256" key="4">
    <source>
        <dbReference type="ARBA" id="ARBA00023163"/>
    </source>
</evidence>
<reference evidence="7 8" key="1">
    <citation type="submission" date="2020-10" db="EMBL/GenBank/DDBJ databases">
        <title>Connecting structure to function with the recovery of over 1000 high-quality activated sludge metagenome-assembled genomes encoding full-length rRNA genes using long-read sequencing.</title>
        <authorList>
            <person name="Singleton C.M."/>
            <person name="Petriglieri F."/>
            <person name="Kristensen J.M."/>
            <person name="Kirkegaard R.H."/>
            <person name="Michaelsen T.Y."/>
            <person name="Andersen M.H."/>
            <person name="Karst S.M."/>
            <person name="Dueholm M.S."/>
            <person name="Nielsen P.H."/>
            <person name="Albertsen M."/>
        </authorList>
    </citation>
    <scope>NUCLEOTIDE SEQUENCE [LARGE SCALE GENOMIC DNA]</scope>
    <source>
        <strain evidence="7">AalE_18-Q3-R2-46_BAT3C.188</strain>
    </source>
</reference>
<keyword evidence="1" id="KW-0678">Repressor</keyword>
<accession>A0A935CE17</accession>
<proteinExistence type="predicted"/>
<sequence>MERTGRQIELADAGLRLVAGEGMGSVTFRAVAAESGWSLGAVQRAFGSKEDLQAAMLERLRTSVEPQVPGEPGRPTLHVWLVELVIAVAPFDDRRRAMQRQGHAFAELAPFDDRIGRIIAEDDDRLRALLARLVRRAQSEGEIENSVDAEGVAWSVLALMQGVASQLLYDMQSEADVRRWVDAVVQGVLHL</sequence>
<keyword evidence="4" id="KW-0804">Transcription</keyword>
<dbReference type="SUPFAM" id="SSF46689">
    <property type="entry name" value="Homeodomain-like"/>
    <property type="match status" value="1"/>
</dbReference>
<dbReference type="InterPro" id="IPR001647">
    <property type="entry name" value="HTH_TetR"/>
</dbReference>
<dbReference type="PROSITE" id="PS50977">
    <property type="entry name" value="HTH_TETR_2"/>
    <property type="match status" value="1"/>
</dbReference>
<name>A0A935CE17_9MICO</name>
<keyword evidence="2" id="KW-0805">Transcription regulation</keyword>
<evidence type="ECO:0000259" key="6">
    <source>
        <dbReference type="PROSITE" id="PS50977"/>
    </source>
</evidence>
<feature type="domain" description="HTH tetR-type" evidence="6">
    <location>
        <begin position="4"/>
        <end position="64"/>
    </location>
</feature>
<dbReference type="InterPro" id="IPR009057">
    <property type="entry name" value="Homeodomain-like_sf"/>
</dbReference>
<dbReference type="EMBL" id="JADIXZ010000004">
    <property type="protein sequence ID" value="MBK6301488.1"/>
    <property type="molecule type" value="Genomic_DNA"/>
</dbReference>
<evidence type="ECO:0000256" key="2">
    <source>
        <dbReference type="ARBA" id="ARBA00023015"/>
    </source>
</evidence>
<evidence type="ECO:0000313" key="7">
    <source>
        <dbReference type="EMBL" id="MBK6301488.1"/>
    </source>
</evidence>
<dbReference type="PANTHER" id="PTHR30055">
    <property type="entry name" value="HTH-TYPE TRANSCRIPTIONAL REGULATOR RUTR"/>
    <property type="match status" value="1"/>
</dbReference>
<comment type="caution">
    <text evidence="7">The sequence shown here is derived from an EMBL/GenBank/DDBJ whole genome shotgun (WGS) entry which is preliminary data.</text>
</comment>